<accession>A0A4D8PSF2</accession>
<sequence>MRQERSTRQAVELAPVVRDIWAAGVTTYAGLAGAEGLKTSVTDLLIAGKVELQHQGGAVGAEDRHELVSEAAGEPLRCETARRHG</sequence>
<dbReference type="Proteomes" id="UP000298595">
    <property type="component" value="Plasmid p5"/>
</dbReference>
<dbReference type="EMBL" id="CP032326">
    <property type="protein sequence ID" value="QCO00241.1"/>
    <property type="molecule type" value="Genomic_DNA"/>
</dbReference>
<dbReference type="KEGG" id="aare:D3093_33935"/>
<reference evidence="1 2" key="1">
    <citation type="submission" date="2018-09" db="EMBL/GenBank/DDBJ databases">
        <title>Whole genome based analysis of evolution and adaptive divergence in Indian and Brazilian strains of Azospirillum brasilense.</title>
        <authorList>
            <person name="Singh C."/>
            <person name="Tripathi A.K."/>
        </authorList>
    </citation>
    <scope>NUCLEOTIDE SEQUENCE [LARGE SCALE GENOMIC DNA]</scope>
    <source>
        <strain evidence="1 2">MTCC4035</strain>
        <plasmid evidence="1 2">p5</plasmid>
    </source>
</reference>
<name>A0A4D8PSF2_9PROT</name>
<gene>
    <name evidence="1" type="ORF">D3093_33935</name>
</gene>
<proteinExistence type="predicted"/>
<geneLocation type="plasmid" evidence="1 2">
    <name>p5</name>
</geneLocation>
<protein>
    <submittedName>
        <fullName evidence="1">Uncharacterized protein</fullName>
    </submittedName>
</protein>
<dbReference type="AlphaFoldDB" id="A0A4D8PSF2"/>
<keyword evidence="1" id="KW-0614">Plasmid</keyword>
<evidence type="ECO:0000313" key="2">
    <source>
        <dbReference type="Proteomes" id="UP000298595"/>
    </source>
</evidence>
<evidence type="ECO:0000313" key="1">
    <source>
        <dbReference type="EMBL" id="QCO00241.1"/>
    </source>
</evidence>
<organism evidence="1 2">
    <name type="scientific">Azospirillum argentinense</name>
    <dbReference type="NCBI Taxonomy" id="2970906"/>
    <lineage>
        <taxon>Bacteria</taxon>
        <taxon>Pseudomonadati</taxon>
        <taxon>Pseudomonadota</taxon>
        <taxon>Alphaproteobacteria</taxon>
        <taxon>Rhodospirillales</taxon>
        <taxon>Azospirillaceae</taxon>
        <taxon>Azospirillum</taxon>
    </lineage>
</organism>